<dbReference type="Proteomes" id="UP000624703">
    <property type="component" value="Unassembled WGS sequence"/>
</dbReference>
<gene>
    <name evidence="1" type="ORF">JIN82_06195</name>
</gene>
<dbReference type="InterPro" id="IPR007402">
    <property type="entry name" value="DUF455"/>
</dbReference>
<proteinExistence type="predicted"/>
<dbReference type="SUPFAM" id="SSF56059">
    <property type="entry name" value="Glutathione synthetase ATP-binding domain-like"/>
    <property type="match status" value="1"/>
</dbReference>
<sequence>MQMREAAERILMATTLEEKLELPPEIAMDDQPGKAWKTPEAPGRPAELRISDKGVRADFPGVNRMDEDSERGKMMHFLCNHELMAAELMALVLLKFPDAPKQYRAGVYEAMREEQMHTLMYMRRMRDCGIEFGELPVNDYFWRLVANMETPMDFVTRLNLTFEQSNLDFSKHYAKLFREVGDGGTAAVLEKIYLDEINHVGHGVKWFRKWKAQGQSDWNAFKTYLQFPLAPAKAKGMAPFNAEGRKLAGLDEDFIRHLAVCEQSRGRTPVVHWFNPNAESYVAAAAGGGNYQPNKMELALEKDLQLISLALSRKDDLVLVDELPAVSHLESLQLAGFDLPEFATLEDLRERKLGGLRPWAWSPDAVKYLAPLADQVSDSVDFQLQDSVPAEYFSKQMGVKLLTALGDRSAGVVIDRVDVDELDQQLASLQTISPAGILLKSDYSNAGRGHRLLVDGKLAEADRRWLESQLKNHGAVVAEPYLNKVCDFSVQYERDTAGCVQLVGMTHVLNDKQGRFLGCRVLPKWASGLDPEVAKFLFSEAKIESLYREQLAEILASQLDGYVGPLGVDAMVYRDLDDRLQLRAVVELNCRVTMGRVALGLMKKSNQAGVYRILRKAALAEGELDKMIQVGATCLNDPRQAKAFIGIWQPVS</sequence>
<dbReference type="PANTHER" id="PTHR42782">
    <property type="entry name" value="SI:CH73-314G15.3"/>
    <property type="match status" value="1"/>
</dbReference>
<reference evidence="1" key="1">
    <citation type="submission" date="2021-01" db="EMBL/GenBank/DDBJ databases">
        <title>Modified the classification status of verrucomicrobia.</title>
        <authorList>
            <person name="Feng X."/>
        </authorList>
    </citation>
    <scope>NUCLEOTIDE SEQUENCE</scope>
    <source>
        <strain evidence="1">_KCTC 22039</strain>
    </source>
</reference>
<organism evidence="1 2">
    <name type="scientific">Persicirhabdus sediminis</name>
    <dbReference type="NCBI Taxonomy" id="454144"/>
    <lineage>
        <taxon>Bacteria</taxon>
        <taxon>Pseudomonadati</taxon>
        <taxon>Verrucomicrobiota</taxon>
        <taxon>Verrucomicrobiia</taxon>
        <taxon>Verrucomicrobiales</taxon>
        <taxon>Verrucomicrobiaceae</taxon>
        <taxon>Persicirhabdus</taxon>
    </lineage>
</organism>
<dbReference type="EMBL" id="JAENIM010000032">
    <property type="protein sequence ID" value="MBK1790742.1"/>
    <property type="molecule type" value="Genomic_DNA"/>
</dbReference>
<accession>A0A8J7MC76</accession>
<dbReference type="RefSeq" id="WP_200310765.1">
    <property type="nucleotide sequence ID" value="NZ_JAENIM010000032.1"/>
</dbReference>
<comment type="caution">
    <text evidence="1">The sequence shown here is derived from an EMBL/GenBank/DDBJ whole genome shotgun (WGS) entry which is preliminary data.</text>
</comment>
<evidence type="ECO:0000313" key="2">
    <source>
        <dbReference type="Proteomes" id="UP000624703"/>
    </source>
</evidence>
<protein>
    <submittedName>
        <fullName evidence="1">DUF455 family protein</fullName>
    </submittedName>
</protein>
<dbReference type="AlphaFoldDB" id="A0A8J7MC76"/>
<name>A0A8J7MC76_9BACT</name>
<dbReference type="SUPFAM" id="SSF47240">
    <property type="entry name" value="Ferritin-like"/>
    <property type="match status" value="1"/>
</dbReference>
<dbReference type="CDD" id="cd00657">
    <property type="entry name" value="Ferritin_like"/>
    <property type="match status" value="1"/>
</dbReference>
<evidence type="ECO:0000313" key="1">
    <source>
        <dbReference type="EMBL" id="MBK1790742.1"/>
    </source>
</evidence>
<dbReference type="Pfam" id="PF04305">
    <property type="entry name" value="DUF455"/>
    <property type="match status" value="1"/>
</dbReference>
<dbReference type="InterPro" id="IPR009078">
    <property type="entry name" value="Ferritin-like_SF"/>
</dbReference>
<keyword evidence="2" id="KW-1185">Reference proteome</keyword>
<dbReference type="PANTHER" id="PTHR42782:SF2">
    <property type="entry name" value="3-OXOACYL-[ACYL-CARRIER-PROTEIN] SYNTHASE-LIKE PROTEIN"/>
    <property type="match status" value="1"/>
</dbReference>